<evidence type="ECO:0000256" key="1">
    <source>
        <dbReference type="ARBA" id="ARBA00001917"/>
    </source>
</evidence>
<dbReference type="CDD" id="cd02933">
    <property type="entry name" value="OYE_like_FMN"/>
    <property type="match status" value="1"/>
</dbReference>
<name>A0ABR1F1Q3_9ASCO</name>
<evidence type="ECO:0000259" key="4">
    <source>
        <dbReference type="Pfam" id="PF00724"/>
    </source>
</evidence>
<keyword evidence="3" id="KW-0285">Flavoprotein</keyword>
<evidence type="ECO:0000256" key="2">
    <source>
        <dbReference type="ARBA" id="ARBA00005979"/>
    </source>
</evidence>
<dbReference type="Gene3D" id="3.20.20.70">
    <property type="entry name" value="Aldolase class I"/>
    <property type="match status" value="1"/>
</dbReference>
<proteinExistence type="inferred from homology"/>
<comment type="cofactor">
    <cofactor evidence="1">
        <name>FMN</name>
        <dbReference type="ChEBI" id="CHEBI:58210"/>
    </cofactor>
</comment>
<dbReference type="Pfam" id="PF00724">
    <property type="entry name" value="Oxidored_FMN"/>
    <property type="match status" value="1"/>
</dbReference>
<dbReference type="PANTHER" id="PTHR22893:SF91">
    <property type="entry name" value="NADPH DEHYDROGENASE 2-RELATED"/>
    <property type="match status" value="1"/>
</dbReference>
<dbReference type="GeneID" id="90040185"/>
<dbReference type="SUPFAM" id="SSF51395">
    <property type="entry name" value="FMN-linked oxidoreductases"/>
    <property type="match status" value="1"/>
</dbReference>
<gene>
    <name evidence="5" type="ORF">BZA70DRAFT_299815</name>
</gene>
<keyword evidence="6" id="KW-1185">Reference proteome</keyword>
<dbReference type="EMBL" id="JBBJBU010000010">
    <property type="protein sequence ID" value="KAK7203735.1"/>
    <property type="molecule type" value="Genomic_DNA"/>
</dbReference>
<comment type="caution">
    <text evidence="5">The sequence shown here is derived from an EMBL/GenBank/DDBJ whole genome shotgun (WGS) entry which is preliminary data.</text>
</comment>
<accession>A0ABR1F1Q3</accession>
<organism evidence="5 6">
    <name type="scientific">Myxozyma melibiosi</name>
    <dbReference type="NCBI Taxonomy" id="54550"/>
    <lineage>
        <taxon>Eukaryota</taxon>
        <taxon>Fungi</taxon>
        <taxon>Dikarya</taxon>
        <taxon>Ascomycota</taxon>
        <taxon>Saccharomycotina</taxon>
        <taxon>Lipomycetes</taxon>
        <taxon>Lipomycetales</taxon>
        <taxon>Lipomycetaceae</taxon>
        <taxon>Myxozyma</taxon>
    </lineage>
</organism>
<evidence type="ECO:0000256" key="3">
    <source>
        <dbReference type="ARBA" id="ARBA00022643"/>
    </source>
</evidence>
<feature type="domain" description="NADH:flavin oxidoreductase/NADH oxidase N-terminal" evidence="4">
    <location>
        <begin position="5"/>
        <end position="331"/>
    </location>
</feature>
<keyword evidence="3" id="KW-0288">FMN</keyword>
<dbReference type="Proteomes" id="UP001498771">
    <property type="component" value="Unassembled WGS sequence"/>
</dbReference>
<dbReference type="InterPro" id="IPR001155">
    <property type="entry name" value="OxRdtase_FMN_N"/>
</dbReference>
<comment type="similarity">
    <text evidence="2">Belongs to the NADH:flavin oxidoreductase/NADH oxidase family.</text>
</comment>
<sequence>MSDPLFQPLAVGPYTLQHRIVMPPLTRFRCSDDGVPIPELVVPYYAERCLVPGTLIIAEATDVNELAGGFANVPGIYTDAQIEGWKAVTKAVHDRDCVIFLQLWAIGRANPGTKQPDVVSAGNIAMKDGAQPRALSNAEVKMMVRAFGQAAANAVKAGFDGIEIHGAHGYLVDQFSQAVSNNRTDEYGGSVENRARFALNVVGACAAAIGADKVAIRLSPFATVYSTGWDDPYPQYSYIINQLRERHPSLAYLHVVEPRVNGTVDRTLTSDQESNSDAYKALWPGVYIVAGGFMPDTAREYVRTHDNALVAFGRRFISNPDLVAKIKEGLPFVPYNRKTFYLNKAKEGYLGYEYAKELKGIYY</sequence>
<dbReference type="InterPro" id="IPR045247">
    <property type="entry name" value="Oye-like"/>
</dbReference>
<protein>
    <recommendedName>
        <fullName evidence="4">NADH:flavin oxidoreductase/NADH oxidase N-terminal domain-containing protein</fullName>
    </recommendedName>
</protein>
<evidence type="ECO:0000313" key="5">
    <source>
        <dbReference type="EMBL" id="KAK7203735.1"/>
    </source>
</evidence>
<dbReference type="RefSeq" id="XP_064766768.1">
    <property type="nucleotide sequence ID" value="XM_064914673.1"/>
</dbReference>
<dbReference type="PANTHER" id="PTHR22893">
    <property type="entry name" value="NADH OXIDOREDUCTASE-RELATED"/>
    <property type="match status" value="1"/>
</dbReference>
<reference evidence="5 6" key="1">
    <citation type="submission" date="2024-03" db="EMBL/GenBank/DDBJ databases">
        <title>Genome-scale model development and genomic sequencing of the oleaginous clade Lipomyces.</title>
        <authorList>
            <consortium name="Lawrence Berkeley National Laboratory"/>
            <person name="Czajka J.J."/>
            <person name="Han Y."/>
            <person name="Kim J."/>
            <person name="Mondo S.J."/>
            <person name="Hofstad B.A."/>
            <person name="Robles A."/>
            <person name="Haridas S."/>
            <person name="Riley R."/>
            <person name="LaButti K."/>
            <person name="Pangilinan J."/>
            <person name="Andreopoulos W."/>
            <person name="Lipzen A."/>
            <person name="Yan J."/>
            <person name="Wang M."/>
            <person name="Ng V."/>
            <person name="Grigoriev I.V."/>
            <person name="Spatafora J.W."/>
            <person name="Magnuson J.K."/>
            <person name="Baker S.E."/>
            <person name="Pomraning K.R."/>
        </authorList>
    </citation>
    <scope>NUCLEOTIDE SEQUENCE [LARGE SCALE GENOMIC DNA]</scope>
    <source>
        <strain evidence="5 6">Phaff 52-87</strain>
    </source>
</reference>
<evidence type="ECO:0000313" key="6">
    <source>
        <dbReference type="Proteomes" id="UP001498771"/>
    </source>
</evidence>
<dbReference type="InterPro" id="IPR013785">
    <property type="entry name" value="Aldolase_TIM"/>
</dbReference>